<evidence type="ECO:0000313" key="3">
    <source>
        <dbReference type="Proteomes" id="UP000177982"/>
    </source>
</evidence>
<dbReference type="EMBL" id="MHQO01000027">
    <property type="protein sequence ID" value="OHA06595.1"/>
    <property type="molecule type" value="Genomic_DNA"/>
</dbReference>
<feature type="region of interest" description="Disordered" evidence="1">
    <location>
        <begin position="146"/>
        <end position="168"/>
    </location>
</feature>
<reference evidence="2 3" key="1">
    <citation type="journal article" date="2016" name="Nat. Commun.">
        <title>Thousands of microbial genomes shed light on interconnected biogeochemical processes in an aquifer system.</title>
        <authorList>
            <person name="Anantharaman K."/>
            <person name="Brown C.T."/>
            <person name="Hug L.A."/>
            <person name="Sharon I."/>
            <person name="Castelle C.J."/>
            <person name="Probst A.J."/>
            <person name="Thomas B.C."/>
            <person name="Singh A."/>
            <person name="Wilkins M.J."/>
            <person name="Karaoz U."/>
            <person name="Brodie E.L."/>
            <person name="Williams K.H."/>
            <person name="Hubbard S.S."/>
            <person name="Banfield J.F."/>
        </authorList>
    </citation>
    <scope>NUCLEOTIDE SEQUENCE [LARGE SCALE GENOMIC DNA]</scope>
</reference>
<evidence type="ECO:0000313" key="2">
    <source>
        <dbReference type="EMBL" id="OHA06595.1"/>
    </source>
</evidence>
<dbReference type="InterPro" id="IPR036388">
    <property type="entry name" value="WH-like_DNA-bd_sf"/>
</dbReference>
<comment type="caution">
    <text evidence="2">The sequence shown here is derived from an EMBL/GenBank/DDBJ whole genome shotgun (WGS) entry which is preliminary data.</text>
</comment>
<organism evidence="2 3">
    <name type="scientific">Candidatus Sungbacteria bacterium RIFCSPLOWO2_01_FULL_47_10</name>
    <dbReference type="NCBI Taxonomy" id="1802276"/>
    <lineage>
        <taxon>Bacteria</taxon>
        <taxon>Candidatus Sungiibacteriota</taxon>
    </lineage>
</organism>
<dbReference type="Proteomes" id="UP000177982">
    <property type="component" value="Unassembled WGS sequence"/>
</dbReference>
<name>A0A1G2L4K5_9BACT</name>
<protein>
    <recommendedName>
        <fullName evidence="4">HTH deoR-type domain-containing protein</fullName>
    </recommendedName>
</protein>
<accession>A0A1G2L4K5</accession>
<dbReference type="Gene3D" id="1.10.10.10">
    <property type="entry name" value="Winged helix-like DNA-binding domain superfamily/Winged helix DNA-binding domain"/>
    <property type="match status" value="1"/>
</dbReference>
<dbReference type="AlphaFoldDB" id="A0A1G2L4K5"/>
<dbReference type="InterPro" id="IPR036390">
    <property type="entry name" value="WH_DNA-bd_sf"/>
</dbReference>
<evidence type="ECO:0000256" key="1">
    <source>
        <dbReference type="SAM" id="MobiDB-lite"/>
    </source>
</evidence>
<proteinExistence type="predicted"/>
<sequence length="250" mass="28993">MTTEMNKKIFELTLAVYRVTDLFPQSEALRRHVREKANEITSSVCEYCPKANNFAFAHETLAKIQSIRTLLGIARFSRLSKPINIAVLDREYDFFANYFEREFVRLSENMKAHENPEEYHYPLLRERKNERKPKVERSLIYSQRVSLENGNGNGNGSHEIIGNQSSDTIKVNGGKEELVGMPEKTGVNRRQKTILDYLKSNDQVKSSDLSGLFEEKLSIKTLQRDLSFLVGQNIIERQGEKRWAVYKLRN</sequence>
<dbReference type="SUPFAM" id="SSF46785">
    <property type="entry name" value="Winged helix' DNA-binding domain"/>
    <property type="match status" value="1"/>
</dbReference>
<evidence type="ECO:0008006" key="4">
    <source>
        <dbReference type="Google" id="ProtNLM"/>
    </source>
</evidence>
<gene>
    <name evidence="2" type="ORF">A2934_04775</name>
</gene>